<dbReference type="PANTHER" id="PTHR43689:SF8">
    <property type="entry name" value="ALPHA_BETA-HYDROLASES SUPERFAMILY PROTEIN"/>
    <property type="match status" value="1"/>
</dbReference>
<dbReference type="Gene3D" id="3.40.50.1820">
    <property type="entry name" value="alpha/beta hydrolase"/>
    <property type="match status" value="2"/>
</dbReference>
<dbReference type="Proteomes" id="UP000313849">
    <property type="component" value="Unassembled WGS sequence"/>
</dbReference>
<dbReference type="InterPro" id="IPR029058">
    <property type="entry name" value="AB_hydrolase_fold"/>
</dbReference>
<evidence type="ECO:0000313" key="3">
    <source>
        <dbReference type="Proteomes" id="UP000313849"/>
    </source>
</evidence>
<name>A0A5C5BG68_9MICO</name>
<evidence type="ECO:0000313" key="2">
    <source>
        <dbReference type="EMBL" id="TNU76383.1"/>
    </source>
</evidence>
<feature type="domain" description="AB hydrolase-1" evidence="1">
    <location>
        <begin position="2"/>
        <end position="195"/>
    </location>
</feature>
<comment type="caution">
    <text evidence="2">The sequence shown here is derived from an EMBL/GenBank/DDBJ whole genome shotgun (WGS) entry which is preliminary data.</text>
</comment>
<keyword evidence="3" id="KW-1185">Reference proteome</keyword>
<organism evidence="2 3">
    <name type="scientific">Miniimonas arenae</name>
    <dbReference type="NCBI Taxonomy" id="676201"/>
    <lineage>
        <taxon>Bacteria</taxon>
        <taxon>Bacillati</taxon>
        <taxon>Actinomycetota</taxon>
        <taxon>Actinomycetes</taxon>
        <taxon>Micrococcales</taxon>
        <taxon>Beutenbergiaceae</taxon>
        <taxon>Miniimonas</taxon>
    </lineage>
</organism>
<accession>A0A5C5BG68</accession>
<dbReference type="Pfam" id="PF12697">
    <property type="entry name" value="Abhydrolase_6"/>
    <property type="match status" value="1"/>
</dbReference>
<sequence length="240" mass="25322">MLVHGTRSSSLVWAAQERALRRRGIESIAVDLPGHGARRDERFTLAGAIDALDEAVARCAEPPLLVGLSLGGYTALHYAGTHADRIAGVMAVACSTPPNRPFVPAFRMAAHHVTRAFGLGGGTWHVVTDVLREVMACDPLGVLRTTALPVWLVSGSRDPMRVGAPLYRWANPRARWIVIPRAGHDANLHQPEAFNSRLLRAVGELAAAARAAVPPLPSLPSLPAMPALPTFGSVGAGAAA</sequence>
<gene>
    <name evidence="2" type="ORF">FH969_03780</name>
</gene>
<dbReference type="AlphaFoldDB" id="A0A5C5BG68"/>
<proteinExistence type="predicted"/>
<protein>
    <submittedName>
        <fullName evidence="2">Alpha/beta hydrolase</fullName>
    </submittedName>
</protein>
<dbReference type="GO" id="GO:0016787">
    <property type="term" value="F:hydrolase activity"/>
    <property type="evidence" value="ECO:0007669"/>
    <property type="project" value="UniProtKB-KW"/>
</dbReference>
<reference evidence="2 3" key="1">
    <citation type="submission" date="2019-06" db="EMBL/GenBank/DDBJ databases">
        <title>Draft genome sequence of Miniimonas arenae KCTC 19750T isolated from sea sand.</title>
        <authorList>
            <person name="Park S.-J."/>
        </authorList>
    </citation>
    <scope>NUCLEOTIDE SEQUENCE [LARGE SCALE GENOMIC DNA]</scope>
    <source>
        <strain evidence="2 3">KCTC 19750</strain>
    </source>
</reference>
<dbReference type="OrthoDB" id="5495375at2"/>
<dbReference type="InterPro" id="IPR000073">
    <property type="entry name" value="AB_hydrolase_1"/>
</dbReference>
<dbReference type="SUPFAM" id="SSF53474">
    <property type="entry name" value="alpha/beta-Hydrolases"/>
    <property type="match status" value="1"/>
</dbReference>
<dbReference type="PANTHER" id="PTHR43689">
    <property type="entry name" value="HYDROLASE"/>
    <property type="match status" value="1"/>
</dbReference>
<evidence type="ECO:0000259" key="1">
    <source>
        <dbReference type="Pfam" id="PF12697"/>
    </source>
</evidence>
<keyword evidence="2" id="KW-0378">Hydrolase</keyword>
<dbReference type="EMBL" id="VENP01000008">
    <property type="protein sequence ID" value="TNU76383.1"/>
    <property type="molecule type" value="Genomic_DNA"/>
</dbReference>